<dbReference type="InterPro" id="IPR001164">
    <property type="entry name" value="ArfGAP_dom"/>
</dbReference>
<dbReference type="SMART" id="SM00105">
    <property type="entry name" value="ArfGap"/>
    <property type="match status" value="1"/>
</dbReference>
<reference evidence="8" key="1">
    <citation type="submission" date="2020-12" db="EMBL/GenBank/DDBJ databases">
        <title>Metabolic potential, ecology and presence of endohyphal bacteria is reflected in genomic diversity of Mucoromycotina.</title>
        <authorList>
            <person name="Muszewska A."/>
            <person name="Okrasinska A."/>
            <person name="Steczkiewicz K."/>
            <person name="Drgas O."/>
            <person name="Orlowska M."/>
            <person name="Perlinska-Lenart U."/>
            <person name="Aleksandrzak-Piekarczyk T."/>
            <person name="Szatraj K."/>
            <person name="Zielenkiewicz U."/>
            <person name="Pilsyk S."/>
            <person name="Malc E."/>
            <person name="Mieczkowski P."/>
            <person name="Kruszewska J.S."/>
            <person name="Biernat P."/>
            <person name="Pawlowska J."/>
        </authorList>
    </citation>
    <scope>NUCLEOTIDE SEQUENCE</scope>
    <source>
        <strain evidence="8">WA0000067209</strain>
    </source>
</reference>
<dbReference type="OrthoDB" id="6036at2759"/>
<evidence type="ECO:0000313" key="9">
    <source>
        <dbReference type="Proteomes" id="UP000654370"/>
    </source>
</evidence>
<dbReference type="Gene3D" id="1.10.220.150">
    <property type="entry name" value="Arf GTPase activating protein"/>
    <property type="match status" value="1"/>
</dbReference>
<feature type="compositionally biased region" description="Polar residues" evidence="6">
    <location>
        <begin position="381"/>
        <end position="390"/>
    </location>
</feature>
<keyword evidence="4" id="KW-0862">Zinc</keyword>
<feature type="compositionally biased region" description="Polar residues" evidence="6">
    <location>
        <begin position="348"/>
        <end position="362"/>
    </location>
</feature>
<evidence type="ECO:0000259" key="7">
    <source>
        <dbReference type="PROSITE" id="PS50115"/>
    </source>
</evidence>
<dbReference type="GO" id="GO:0008270">
    <property type="term" value="F:zinc ion binding"/>
    <property type="evidence" value="ECO:0007669"/>
    <property type="project" value="UniProtKB-KW"/>
</dbReference>
<feature type="compositionally biased region" description="Pro residues" evidence="6">
    <location>
        <begin position="164"/>
        <end position="177"/>
    </location>
</feature>
<keyword evidence="1" id="KW-0479">Metal-binding</keyword>
<dbReference type="CDD" id="cd08838">
    <property type="entry name" value="ArfGap_AGFG"/>
    <property type="match status" value="1"/>
</dbReference>
<dbReference type="InterPro" id="IPR038508">
    <property type="entry name" value="ArfGAP_dom_sf"/>
</dbReference>
<evidence type="ECO:0000256" key="3">
    <source>
        <dbReference type="ARBA" id="ARBA00022771"/>
    </source>
</evidence>
<evidence type="ECO:0000256" key="6">
    <source>
        <dbReference type="SAM" id="MobiDB-lite"/>
    </source>
</evidence>
<dbReference type="GO" id="GO:0005096">
    <property type="term" value="F:GTPase activator activity"/>
    <property type="evidence" value="ECO:0007669"/>
    <property type="project" value="InterPro"/>
</dbReference>
<feature type="region of interest" description="Disordered" evidence="6">
    <location>
        <begin position="278"/>
        <end position="405"/>
    </location>
</feature>
<keyword evidence="2" id="KW-0677">Repeat</keyword>
<feature type="compositionally biased region" description="Polar residues" evidence="6">
    <location>
        <begin position="196"/>
        <end position="205"/>
    </location>
</feature>
<dbReference type="EMBL" id="JAEPQZ010000013">
    <property type="protein sequence ID" value="KAG2174098.1"/>
    <property type="molecule type" value="Genomic_DNA"/>
</dbReference>
<dbReference type="PANTHER" id="PTHR46134:SF3">
    <property type="entry name" value="ARFGAP WITH FG REPEATS 1"/>
    <property type="match status" value="1"/>
</dbReference>
<feature type="compositionally biased region" description="Polar residues" evidence="6">
    <location>
        <begin position="241"/>
        <end position="254"/>
    </location>
</feature>
<dbReference type="SUPFAM" id="SSF57863">
    <property type="entry name" value="ArfGap/RecO-like zinc finger"/>
    <property type="match status" value="1"/>
</dbReference>
<sequence>MPQLRRTKQEEKDQQLIQELLKQPENKKCFDCPNKIPSYVNLSIQTFICSRCSGLIREVGHRVKSLTASNFSGPEAVALQLGGNAVARSIWLGSYKGTAPEPETDNEVRWFMRQKYYESKWLNNELLKEHMEKVKTTIKELFTADGERRTQIKTSTQRHSGVISPPPSSSSPQPPKLSGPEPLEKRQSWLDDNTPLGLSQSTSLRDTSERKKMDLFDIEESSPQNTRPTSSPHELLGAFTGPTTNSTTIPQASSPPIAKTESNLFDDLASLQINTAPKIPLYGGGMLSPSQSGQAPSSSQLRPASSPTSKTRINSSPFGSPNTSWSQGDPYSAFRSLQEQKPLGSPNVVGQQRRTSTHTSYFGQPAGPSIHPIGQPRDSRQGSTVSPKSPKSNDDFFKSLDPFSS</sequence>
<dbReference type="PROSITE" id="PS50115">
    <property type="entry name" value="ARFGAP"/>
    <property type="match status" value="1"/>
</dbReference>
<feature type="compositionally biased region" description="Polar residues" evidence="6">
    <location>
        <begin position="221"/>
        <end position="232"/>
    </location>
</feature>
<dbReference type="PRINTS" id="PR00405">
    <property type="entry name" value="REVINTRACTNG"/>
</dbReference>
<proteinExistence type="predicted"/>
<evidence type="ECO:0000256" key="4">
    <source>
        <dbReference type="ARBA" id="ARBA00022833"/>
    </source>
</evidence>
<keyword evidence="9" id="KW-1185">Reference proteome</keyword>
<comment type="caution">
    <text evidence="8">The sequence shown here is derived from an EMBL/GenBank/DDBJ whole genome shotgun (WGS) entry which is preliminary data.</text>
</comment>
<dbReference type="AlphaFoldDB" id="A0A8H7UBR8"/>
<evidence type="ECO:0000313" key="8">
    <source>
        <dbReference type="EMBL" id="KAG2174098.1"/>
    </source>
</evidence>
<dbReference type="GO" id="GO:0016020">
    <property type="term" value="C:membrane"/>
    <property type="evidence" value="ECO:0007669"/>
    <property type="project" value="TreeGrafter"/>
</dbReference>
<name>A0A8H7UBR8_MORIS</name>
<dbReference type="InterPro" id="IPR037278">
    <property type="entry name" value="ARFGAP/RecO"/>
</dbReference>
<feature type="compositionally biased region" description="Basic and acidic residues" evidence="6">
    <location>
        <begin position="206"/>
        <end position="215"/>
    </location>
</feature>
<evidence type="ECO:0000256" key="1">
    <source>
        <dbReference type="ARBA" id="ARBA00022723"/>
    </source>
</evidence>
<feature type="compositionally biased region" description="Polar residues" evidence="6">
    <location>
        <begin position="301"/>
        <end position="339"/>
    </location>
</feature>
<dbReference type="PANTHER" id="PTHR46134">
    <property type="entry name" value="DRONGO, ISOFORM F"/>
    <property type="match status" value="1"/>
</dbReference>
<feature type="compositionally biased region" description="Low complexity" evidence="6">
    <location>
        <begin position="288"/>
        <end position="300"/>
    </location>
</feature>
<dbReference type="InterPro" id="IPR052248">
    <property type="entry name" value="Arf-GAP_FG-repeat_protein"/>
</dbReference>
<feature type="region of interest" description="Disordered" evidence="6">
    <location>
        <begin position="145"/>
        <end position="261"/>
    </location>
</feature>
<accession>A0A8H7UBR8</accession>
<dbReference type="GO" id="GO:0005737">
    <property type="term" value="C:cytoplasm"/>
    <property type="evidence" value="ECO:0007669"/>
    <property type="project" value="TreeGrafter"/>
</dbReference>
<gene>
    <name evidence="8" type="ORF">INT43_004118</name>
</gene>
<feature type="domain" description="Arf-GAP" evidence="7">
    <location>
        <begin position="14"/>
        <end position="133"/>
    </location>
</feature>
<dbReference type="Proteomes" id="UP000654370">
    <property type="component" value="Unassembled WGS sequence"/>
</dbReference>
<keyword evidence="3 5" id="KW-0863">Zinc-finger</keyword>
<evidence type="ECO:0000256" key="5">
    <source>
        <dbReference type="PROSITE-ProRule" id="PRU00288"/>
    </source>
</evidence>
<dbReference type="Pfam" id="PF01412">
    <property type="entry name" value="ArfGap"/>
    <property type="match status" value="1"/>
</dbReference>
<evidence type="ECO:0000256" key="2">
    <source>
        <dbReference type="ARBA" id="ARBA00022737"/>
    </source>
</evidence>
<protein>
    <recommendedName>
        <fullName evidence="7">Arf-GAP domain-containing protein</fullName>
    </recommendedName>
</protein>
<organism evidence="8 9">
    <name type="scientific">Mortierella isabellina</name>
    <name type="common">Filamentous fungus</name>
    <name type="synonym">Umbelopsis isabellina</name>
    <dbReference type="NCBI Taxonomy" id="91625"/>
    <lineage>
        <taxon>Eukaryota</taxon>
        <taxon>Fungi</taxon>
        <taxon>Fungi incertae sedis</taxon>
        <taxon>Mucoromycota</taxon>
        <taxon>Mucoromycotina</taxon>
        <taxon>Umbelopsidomycetes</taxon>
        <taxon>Umbelopsidales</taxon>
        <taxon>Umbelopsidaceae</taxon>
        <taxon>Umbelopsis</taxon>
    </lineage>
</organism>